<evidence type="ECO:0000313" key="2">
    <source>
        <dbReference type="EMBL" id="MFD1983239.1"/>
    </source>
</evidence>
<dbReference type="RefSeq" id="WP_379097310.1">
    <property type="nucleotide sequence ID" value="NZ_JBHUGZ010000007.1"/>
</dbReference>
<accession>A0ABW4UAI5</accession>
<keyword evidence="1" id="KW-0812">Transmembrane</keyword>
<reference evidence="3" key="1">
    <citation type="journal article" date="2019" name="Int. J. Syst. Evol. Microbiol.">
        <title>The Global Catalogue of Microorganisms (GCM) 10K type strain sequencing project: providing services to taxonomists for standard genome sequencing and annotation.</title>
        <authorList>
            <consortium name="The Broad Institute Genomics Platform"/>
            <consortium name="The Broad Institute Genome Sequencing Center for Infectious Disease"/>
            <person name="Wu L."/>
            <person name="Ma J."/>
        </authorList>
    </citation>
    <scope>NUCLEOTIDE SEQUENCE [LARGE SCALE GENOMIC DNA]</scope>
    <source>
        <strain evidence="3">CGMCC 1.16225</strain>
    </source>
</reference>
<comment type="caution">
    <text evidence="2">The sequence shown here is derived from an EMBL/GenBank/DDBJ whole genome shotgun (WGS) entry which is preliminary data.</text>
</comment>
<keyword evidence="1" id="KW-0472">Membrane</keyword>
<keyword evidence="3" id="KW-1185">Reference proteome</keyword>
<sequence length="114" mass="12298">MIKLSRIAALVLLAIIIFATLSPIQMRPHIAEANVERALAYVLLGFALALGFPDRLYQAAIFVVTTAGVLELLQIIDPSRHARLLDAIVKAFAGVVGIVVGQLLVRRGGRRAET</sequence>
<feature type="transmembrane region" description="Helical" evidence="1">
    <location>
        <begin position="57"/>
        <end position="76"/>
    </location>
</feature>
<feature type="transmembrane region" description="Helical" evidence="1">
    <location>
        <begin position="88"/>
        <end position="105"/>
    </location>
</feature>
<dbReference type="EMBL" id="JBHUGZ010000007">
    <property type="protein sequence ID" value="MFD1983239.1"/>
    <property type="molecule type" value="Genomic_DNA"/>
</dbReference>
<dbReference type="Proteomes" id="UP001597405">
    <property type="component" value="Unassembled WGS sequence"/>
</dbReference>
<keyword evidence="1" id="KW-1133">Transmembrane helix</keyword>
<evidence type="ECO:0000313" key="3">
    <source>
        <dbReference type="Proteomes" id="UP001597405"/>
    </source>
</evidence>
<organism evidence="2 3">
    <name type="scientific">Mesorhizobium newzealandense</name>
    <dbReference type="NCBI Taxonomy" id="1300302"/>
    <lineage>
        <taxon>Bacteria</taxon>
        <taxon>Pseudomonadati</taxon>
        <taxon>Pseudomonadota</taxon>
        <taxon>Alphaproteobacteria</taxon>
        <taxon>Hyphomicrobiales</taxon>
        <taxon>Phyllobacteriaceae</taxon>
        <taxon>Mesorhizobium</taxon>
    </lineage>
</organism>
<proteinExistence type="predicted"/>
<dbReference type="InterPro" id="IPR017015">
    <property type="entry name" value="UCP033367_VanZ"/>
</dbReference>
<protein>
    <recommendedName>
        <fullName evidence="4">VanZ-like domain-containing protein</fullName>
    </recommendedName>
</protein>
<evidence type="ECO:0008006" key="4">
    <source>
        <dbReference type="Google" id="ProtNLM"/>
    </source>
</evidence>
<dbReference type="PIRSF" id="PIRSF033367">
    <property type="entry name" value="UCP033367_VanZ"/>
    <property type="match status" value="1"/>
</dbReference>
<evidence type="ECO:0000256" key="1">
    <source>
        <dbReference type="SAM" id="Phobius"/>
    </source>
</evidence>
<name>A0ABW4UAI5_9HYPH</name>
<gene>
    <name evidence="2" type="ORF">ACFSOZ_11220</name>
</gene>